<comment type="caution">
    <text evidence="1">The sequence shown here is derived from an EMBL/GenBank/DDBJ whole genome shotgun (WGS) entry which is preliminary data.</text>
</comment>
<keyword evidence="2" id="KW-1185">Reference proteome</keyword>
<sequence length="176" mass="19003">MNSSAIIGSQAMDSMDSQLPEREFPSLQAARKTPLVATWFRMVSSQSNCVIWQFGNLSAKESEADLLLGDRLCVPRQGSQLDDNAQHEVHGERAVAQMVSAVECHPRLGVLALWQNCKANGIGFEAFVADCAVVACRRGCIVQGSFDCDATSFSKDAGDPVDASVLLNMKLVLLLV</sequence>
<proteinExistence type="predicted"/>
<accession>A0AAD3RYJ2</accession>
<evidence type="ECO:0000313" key="2">
    <source>
        <dbReference type="Proteomes" id="UP001279734"/>
    </source>
</evidence>
<gene>
    <name evidence="1" type="ORF">Nepgr_002594</name>
</gene>
<organism evidence="1 2">
    <name type="scientific">Nepenthes gracilis</name>
    <name type="common">Slender pitcher plant</name>
    <dbReference type="NCBI Taxonomy" id="150966"/>
    <lineage>
        <taxon>Eukaryota</taxon>
        <taxon>Viridiplantae</taxon>
        <taxon>Streptophyta</taxon>
        <taxon>Embryophyta</taxon>
        <taxon>Tracheophyta</taxon>
        <taxon>Spermatophyta</taxon>
        <taxon>Magnoliopsida</taxon>
        <taxon>eudicotyledons</taxon>
        <taxon>Gunneridae</taxon>
        <taxon>Pentapetalae</taxon>
        <taxon>Caryophyllales</taxon>
        <taxon>Nepenthaceae</taxon>
        <taxon>Nepenthes</taxon>
    </lineage>
</organism>
<evidence type="ECO:0000313" key="1">
    <source>
        <dbReference type="EMBL" id="GMH00755.1"/>
    </source>
</evidence>
<dbReference type="Proteomes" id="UP001279734">
    <property type="component" value="Unassembled WGS sequence"/>
</dbReference>
<name>A0AAD3RYJ2_NEPGR</name>
<protein>
    <submittedName>
        <fullName evidence="1">Uncharacterized protein</fullName>
    </submittedName>
</protein>
<reference evidence="1" key="1">
    <citation type="submission" date="2023-05" db="EMBL/GenBank/DDBJ databases">
        <title>Nepenthes gracilis genome sequencing.</title>
        <authorList>
            <person name="Fukushima K."/>
        </authorList>
    </citation>
    <scope>NUCLEOTIDE SEQUENCE</scope>
    <source>
        <strain evidence="1">SING2019-196</strain>
    </source>
</reference>
<dbReference type="AlphaFoldDB" id="A0AAD3RYJ2"/>
<dbReference type="EMBL" id="BSYO01000002">
    <property type="protein sequence ID" value="GMH00755.1"/>
    <property type="molecule type" value="Genomic_DNA"/>
</dbReference>